<reference evidence="2 3" key="1">
    <citation type="submission" date="2014-04" db="EMBL/GenBank/DDBJ databases">
        <authorList>
            <consortium name="DOE Joint Genome Institute"/>
            <person name="Kuo A."/>
            <person name="Kohler A."/>
            <person name="Costa M.D."/>
            <person name="Nagy L.G."/>
            <person name="Floudas D."/>
            <person name="Copeland A."/>
            <person name="Barry K.W."/>
            <person name="Cichocki N."/>
            <person name="Veneault-Fourrey C."/>
            <person name="LaButti K."/>
            <person name="Lindquist E.A."/>
            <person name="Lipzen A."/>
            <person name="Lundell T."/>
            <person name="Morin E."/>
            <person name="Murat C."/>
            <person name="Sun H."/>
            <person name="Tunlid A."/>
            <person name="Henrissat B."/>
            <person name="Grigoriev I.V."/>
            <person name="Hibbett D.S."/>
            <person name="Martin F."/>
            <person name="Nordberg H.P."/>
            <person name="Cantor M.N."/>
            <person name="Hua S.X."/>
        </authorList>
    </citation>
    <scope>NUCLEOTIDE SEQUENCE [LARGE SCALE GENOMIC DNA]</scope>
    <source>
        <strain evidence="2 3">Marx 270</strain>
    </source>
</reference>
<name>A0A0C3KM92_PISTI</name>
<dbReference type="HOGENOM" id="CLU_1533188_0_0_1"/>
<dbReference type="Proteomes" id="UP000054217">
    <property type="component" value="Unassembled WGS sequence"/>
</dbReference>
<evidence type="ECO:0000256" key="1">
    <source>
        <dbReference type="SAM" id="MobiDB-lite"/>
    </source>
</evidence>
<dbReference type="OrthoDB" id="3268830at2759"/>
<accession>A0A0C3KM92</accession>
<dbReference type="AlphaFoldDB" id="A0A0C3KM92"/>
<dbReference type="EMBL" id="KN831951">
    <property type="protein sequence ID" value="KIO10732.1"/>
    <property type="molecule type" value="Genomic_DNA"/>
</dbReference>
<protein>
    <submittedName>
        <fullName evidence="2">Uncharacterized protein</fullName>
    </submittedName>
</protein>
<dbReference type="InParanoid" id="A0A0C3KM92"/>
<gene>
    <name evidence="2" type="ORF">M404DRAFT_873519</name>
</gene>
<reference evidence="3" key="2">
    <citation type="submission" date="2015-01" db="EMBL/GenBank/DDBJ databases">
        <title>Evolutionary Origins and Diversification of the Mycorrhizal Mutualists.</title>
        <authorList>
            <consortium name="DOE Joint Genome Institute"/>
            <consortium name="Mycorrhizal Genomics Consortium"/>
            <person name="Kohler A."/>
            <person name="Kuo A."/>
            <person name="Nagy L.G."/>
            <person name="Floudas D."/>
            <person name="Copeland A."/>
            <person name="Barry K.W."/>
            <person name="Cichocki N."/>
            <person name="Veneault-Fourrey C."/>
            <person name="LaButti K."/>
            <person name="Lindquist E.A."/>
            <person name="Lipzen A."/>
            <person name="Lundell T."/>
            <person name="Morin E."/>
            <person name="Murat C."/>
            <person name="Riley R."/>
            <person name="Ohm R."/>
            <person name="Sun H."/>
            <person name="Tunlid A."/>
            <person name="Henrissat B."/>
            <person name="Grigoriev I.V."/>
            <person name="Hibbett D.S."/>
            <person name="Martin F."/>
        </authorList>
    </citation>
    <scope>NUCLEOTIDE SEQUENCE [LARGE SCALE GENOMIC DNA]</scope>
    <source>
        <strain evidence="3">Marx 270</strain>
    </source>
</reference>
<organism evidence="2 3">
    <name type="scientific">Pisolithus tinctorius Marx 270</name>
    <dbReference type="NCBI Taxonomy" id="870435"/>
    <lineage>
        <taxon>Eukaryota</taxon>
        <taxon>Fungi</taxon>
        <taxon>Dikarya</taxon>
        <taxon>Basidiomycota</taxon>
        <taxon>Agaricomycotina</taxon>
        <taxon>Agaricomycetes</taxon>
        <taxon>Agaricomycetidae</taxon>
        <taxon>Boletales</taxon>
        <taxon>Sclerodermatineae</taxon>
        <taxon>Pisolithaceae</taxon>
        <taxon>Pisolithus</taxon>
    </lineage>
</organism>
<evidence type="ECO:0000313" key="3">
    <source>
        <dbReference type="Proteomes" id="UP000054217"/>
    </source>
</evidence>
<evidence type="ECO:0000313" key="2">
    <source>
        <dbReference type="EMBL" id="KIO10732.1"/>
    </source>
</evidence>
<sequence>MYVAFAGSRLPTLLMTRPMQGFAKERLSRQGSRSKVSGSLCPVVISPHPDSSGGDSPRPTRTAAELAREKKLRDDPMAEVHGPLFVTCKRCGNRIKLSPKSSYDPFHWTKHRERCLRKPVGQAQRHTPKETVSSPHNSFHIRYRRYANTSPPDLCPRPDAPRHQKVLAVIFKYRR</sequence>
<proteinExistence type="predicted"/>
<feature type="compositionally biased region" description="Low complexity" evidence="1">
    <location>
        <begin position="46"/>
        <end position="59"/>
    </location>
</feature>
<feature type="region of interest" description="Disordered" evidence="1">
    <location>
        <begin position="24"/>
        <end position="65"/>
    </location>
</feature>
<keyword evidence="3" id="KW-1185">Reference proteome</keyword>